<gene>
    <name evidence="1" type="ORF">BMJ33_04365</name>
</gene>
<evidence type="ECO:0000313" key="1">
    <source>
        <dbReference type="EMBL" id="PLU07641.1"/>
    </source>
</evidence>
<name>A0ABX4TRT7_9HYPH</name>
<reference evidence="1 2" key="1">
    <citation type="journal article" date="2018" name="FEMS Microbiol. Ecol.">
        <title>Co-invading symbiotic mutualists of Medicago polymorpha retain high ancestral diversity and contain diverse accessory genomes.</title>
        <authorList>
            <person name="Porter S.S."/>
            <person name="Faber-Hammond J.J."/>
            <person name="Friesen M.L."/>
        </authorList>
    </citation>
    <scope>NUCLEOTIDE SEQUENCE [LARGE SCALE GENOMIC DNA]</scope>
    <source>
        <strain evidence="1 2">Str16</strain>
    </source>
</reference>
<dbReference type="EMBL" id="NBUC01000039">
    <property type="protein sequence ID" value="PLU07641.1"/>
    <property type="molecule type" value="Genomic_DNA"/>
</dbReference>
<evidence type="ECO:0000313" key="2">
    <source>
        <dbReference type="Proteomes" id="UP001190825"/>
    </source>
</evidence>
<proteinExistence type="predicted"/>
<sequence length="69" mass="7537">MAEDPAPELRFAHGAWLGCEFSATIQTGIMYSQLVEAMHLLPQSFDMWAIFLLPGSSLTRSAPLLLPGC</sequence>
<keyword evidence="2" id="KW-1185">Reference proteome</keyword>
<organism evidence="1 2">
    <name type="scientific">Sinorhizobium medicae</name>
    <dbReference type="NCBI Taxonomy" id="110321"/>
    <lineage>
        <taxon>Bacteria</taxon>
        <taxon>Pseudomonadati</taxon>
        <taxon>Pseudomonadota</taxon>
        <taxon>Alphaproteobacteria</taxon>
        <taxon>Hyphomicrobiales</taxon>
        <taxon>Rhizobiaceae</taxon>
        <taxon>Sinorhizobium/Ensifer group</taxon>
        <taxon>Sinorhizobium</taxon>
    </lineage>
</organism>
<accession>A0ABX4TRT7</accession>
<protein>
    <submittedName>
        <fullName evidence="1">Uncharacterized protein</fullName>
    </submittedName>
</protein>
<comment type="caution">
    <text evidence="1">The sequence shown here is derived from an EMBL/GenBank/DDBJ whole genome shotgun (WGS) entry which is preliminary data.</text>
</comment>
<dbReference type="Proteomes" id="UP001190825">
    <property type="component" value="Unassembled WGS sequence"/>
</dbReference>